<reference evidence="5 6" key="1">
    <citation type="submission" date="2013-04" db="EMBL/GenBank/DDBJ databases">
        <title>The Genome Sequence of Bacteroides massiliensis dnLKV3.</title>
        <authorList>
            <consortium name="The Broad Institute Genomics Platform"/>
            <consortium name="The Broad Institute Genome Sequencing Center for Infectious Disease"/>
            <person name="Earl A."/>
            <person name="Xavier R."/>
            <person name="Kuhn K."/>
            <person name="Stappenbeck T."/>
            <person name="Walker B."/>
            <person name="Young S."/>
            <person name="Zeng Q."/>
            <person name="Gargeya S."/>
            <person name="Fitzgerald M."/>
            <person name="Haas B."/>
            <person name="Abouelleil A."/>
            <person name="Allen A.W."/>
            <person name="Alvarado L."/>
            <person name="Arachchi H.M."/>
            <person name="Berlin A.M."/>
            <person name="Chapman S.B."/>
            <person name="Gainer-Dewar J."/>
            <person name="Goldberg J."/>
            <person name="Griggs A."/>
            <person name="Gujja S."/>
            <person name="Hansen M."/>
            <person name="Howarth C."/>
            <person name="Imamovic A."/>
            <person name="Ireland A."/>
            <person name="Larimer J."/>
            <person name="McCowan C."/>
            <person name="Murphy C."/>
            <person name="Pearson M."/>
            <person name="Poon T.W."/>
            <person name="Priest M."/>
            <person name="Roberts A."/>
            <person name="Saif S."/>
            <person name="Shea T."/>
            <person name="Sisk P."/>
            <person name="Sykes S."/>
            <person name="Wortman J."/>
            <person name="Nusbaum C."/>
            <person name="Birren B."/>
        </authorList>
    </citation>
    <scope>NUCLEOTIDE SEQUENCE [LARGE SCALE GENOMIC DNA]</scope>
    <source>
        <strain evidence="6">dnLKV3</strain>
    </source>
</reference>
<dbReference type="InterPro" id="IPR010998">
    <property type="entry name" value="Integrase_recombinase_N"/>
</dbReference>
<dbReference type="GO" id="GO:0003677">
    <property type="term" value="F:DNA binding"/>
    <property type="evidence" value="ECO:0007669"/>
    <property type="project" value="UniProtKB-KW"/>
</dbReference>
<dbReference type="InterPro" id="IPR050090">
    <property type="entry name" value="Tyrosine_recombinase_XerCD"/>
</dbReference>
<evidence type="ECO:0000256" key="2">
    <source>
        <dbReference type="ARBA" id="ARBA00023125"/>
    </source>
</evidence>
<dbReference type="RefSeq" id="WP_016278264.1">
    <property type="nucleotide sequence ID" value="NZ_CAKOCL010000013.1"/>
</dbReference>
<dbReference type="Pfam" id="PF13102">
    <property type="entry name" value="Phage_int_SAM_5"/>
    <property type="match status" value="1"/>
</dbReference>
<dbReference type="CDD" id="cd01185">
    <property type="entry name" value="INTN1_C_like"/>
    <property type="match status" value="1"/>
</dbReference>
<organism evidence="5 6">
    <name type="scientific">Phocaeicola sartorii</name>
    <dbReference type="NCBI Taxonomy" id="671267"/>
    <lineage>
        <taxon>Bacteria</taxon>
        <taxon>Pseudomonadati</taxon>
        <taxon>Bacteroidota</taxon>
        <taxon>Bacteroidia</taxon>
        <taxon>Bacteroidales</taxon>
        <taxon>Bacteroidaceae</taxon>
        <taxon>Phocaeicola</taxon>
    </lineage>
</organism>
<dbReference type="HOGENOM" id="CLU_033139_0_0_10"/>
<dbReference type="STRING" id="1235788.C802_04045"/>
<dbReference type="Pfam" id="PF00589">
    <property type="entry name" value="Phage_integrase"/>
    <property type="match status" value="1"/>
</dbReference>
<dbReference type="GO" id="GO:0006310">
    <property type="term" value="P:DNA recombination"/>
    <property type="evidence" value="ECO:0007669"/>
    <property type="project" value="UniProtKB-KW"/>
</dbReference>
<dbReference type="AlphaFoldDB" id="R9HYF4"/>
<evidence type="ECO:0000313" key="5">
    <source>
        <dbReference type="EMBL" id="EOS09053.1"/>
    </source>
</evidence>
<dbReference type="InterPro" id="IPR013762">
    <property type="entry name" value="Integrase-like_cat_sf"/>
</dbReference>
<dbReference type="GeneID" id="82155426"/>
<proteinExistence type="inferred from homology"/>
<dbReference type="InterPro" id="IPR025269">
    <property type="entry name" value="SAM-like_dom"/>
</dbReference>
<dbReference type="PANTHER" id="PTHR30349">
    <property type="entry name" value="PHAGE INTEGRASE-RELATED"/>
    <property type="match status" value="1"/>
</dbReference>
<keyword evidence="6" id="KW-1185">Reference proteome</keyword>
<gene>
    <name evidence="5" type="ORF">C802_04045</name>
</gene>
<dbReference type="GO" id="GO:0015074">
    <property type="term" value="P:DNA integration"/>
    <property type="evidence" value="ECO:0007669"/>
    <property type="project" value="InterPro"/>
</dbReference>
<accession>R9HYF4</accession>
<dbReference type="InterPro" id="IPR002104">
    <property type="entry name" value="Integrase_catalytic"/>
</dbReference>
<dbReference type="EMBL" id="ASSP01000025">
    <property type="protein sequence ID" value="EOS09053.1"/>
    <property type="molecule type" value="Genomic_DNA"/>
</dbReference>
<evidence type="ECO:0000256" key="3">
    <source>
        <dbReference type="ARBA" id="ARBA00023172"/>
    </source>
</evidence>
<dbReference type="InterPro" id="IPR011010">
    <property type="entry name" value="DNA_brk_join_enz"/>
</dbReference>
<dbReference type="Proteomes" id="UP000014200">
    <property type="component" value="Unassembled WGS sequence"/>
</dbReference>
<dbReference type="Gene3D" id="1.10.150.130">
    <property type="match status" value="1"/>
</dbReference>
<dbReference type="SUPFAM" id="SSF56349">
    <property type="entry name" value="DNA breaking-rejoining enzymes"/>
    <property type="match status" value="1"/>
</dbReference>
<comment type="caution">
    <text evidence="5">The sequence shown here is derived from an EMBL/GenBank/DDBJ whole genome shotgun (WGS) entry which is preliminary data.</text>
</comment>
<dbReference type="PROSITE" id="PS51898">
    <property type="entry name" value="TYR_RECOMBINASE"/>
    <property type="match status" value="1"/>
</dbReference>
<sequence>MGKINHFLVRETELMRLNGQERTADAYVTTVRELMAFAGREVTFEQLTPEFLKAYEARLTAEGKGMNTISFYMRMLRAIYNRAHKVGIISDYRKELFADVFTGQHQTVKRAAPPLVIRKLINADLRKRGQIFSRDMFLLSFYLRGIPFVDLSYLRKKDLCDNELRYFRRKTGQLMVVDVEPCAMDIIEKYLPCVYHSDRLLPILVRDDKPERKQYASALRLHNKRLNEIGKLLKLDFSLTSYIARHSWASIAKNEGVSLAVISEGMGHRSERTTAIYLASFDKKIMESANQKVIASVYGVSE</sequence>
<dbReference type="PANTHER" id="PTHR30349:SF64">
    <property type="entry name" value="PROPHAGE INTEGRASE INTD-RELATED"/>
    <property type="match status" value="1"/>
</dbReference>
<dbReference type="PATRIC" id="fig|1235788.3.peg.4142"/>
<feature type="domain" description="Tyr recombinase" evidence="4">
    <location>
        <begin position="107"/>
        <end position="290"/>
    </location>
</feature>
<protein>
    <recommendedName>
        <fullName evidence="4">Tyr recombinase domain-containing protein</fullName>
    </recommendedName>
</protein>
<evidence type="ECO:0000256" key="1">
    <source>
        <dbReference type="ARBA" id="ARBA00008857"/>
    </source>
</evidence>
<comment type="similarity">
    <text evidence="1">Belongs to the 'phage' integrase family.</text>
</comment>
<evidence type="ECO:0000313" key="6">
    <source>
        <dbReference type="Proteomes" id="UP000014200"/>
    </source>
</evidence>
<name>R9HYF4_9BACT</name>
<keyword evidence="3" id="KW-0233">DNA recombination</keyword>
<dbReference type="Gene3D" id="1.10.443.10">
    <property type="entry name" value="Intergrase catalytic core"/>
    <property type="match status" value="1"/>
</dbReference>
<keyword evidence="2" id="KW-0238">DNA-binding</keyword>
<evidence type="ECO:0000259" key="4">
    <source>
        <dbReference type="PROSITE" id="PS51898"/>
    </source>
</evidence>